<name>A0A2U2CFY6_9RHOB</name>
<comment type="similarity">
    <text evidence="1">Belongs to the ATP-dependent AMP-binding enzyme family.</text>
</comment>
<accession>A0A2U2CFY6</accession>
<feature type="domain" description="AMP-dependent synthetase/ligase" evidence="3">
    <location>
        <begin position="25"/>
        <end position="379"/>
    </location>
</feature>
<dbReference type="PANTHER" id="PTHR43201:SF5">
    <property type="entry name" value="MEDIUM-CHAIN ACYL-COA LIGASE ACSF2, MITOCHONDRIAL"/>
    <property type="match status" value="1"/>
</dbReference>
<evidence type="ECO:0008006" key="7">
    <source>
        <dbReference type="Google" id="ProtNLM"/>
    </source>
</evidence>
<dbReference type="OrthoDB" id="7315605at2"/>
<evidence type="ECO:0000313" key="6">
    <source>
        <dbReference type="Proteomes" id="UP000244940"/>
    </source>
</evidence>
<dbReference type="AlphaFoldDB" id="A0A2U2CFY6"/>
<dbReference type="SUPFAM" id="SSF56801">
    <property type="entry name" value="Acetyl-CoA synthetase-like"/>
    <property type="match status" value="1"/>
</dbReference>
<keyword evidence="6" id="KW-1185">Reference proteome</keyword>
<protein>
    <recommendedName>
        <fullName evidence="7">AMP-dependent synthetase</fullName>
    </recommendedName>
</protein>
<evidence type="ECO:0000256" key="1">
    <source>
        <dbReference type="ARBA" id="ARBA00006432"/>
    </source>
</evidence>
<reference evidence="5 6" key="1">
    <citation type="submission" date="2018-05" db="EMBL/GenBank/DDBJ databases">
        <title>Pararhodobacter marina sp. nov., isolated from deep-sea water of the Indian Ocean.</title>
        <authorList>
            <person name="Lai Q.Sr."/>
            <person name="Liu X."/>
            <person name="Shao Z."/>
        </authorList>
    </citation>
    <scope>NUCLEOTIDE SEQUENCE [LARGE SCALE GENOMIC DNA]</scope>
    <source>
        <strain evidence="5 6">CIC4N-9</strain>
    </source>
</reference>
<evidence type="ECO:0000313" key="5">
    <source>
        <dbReference type="EMBL" id="PWE30739.1"/>
    </source>
</evidence>
<proteinExistence type="inferred from homology"/>
<evidence type="ECO:0000259" key="4">
    <source>
        <dbReference type="Pfam" id="PF13193"/>
    </source>
</evidence>
<dbReference type="GO" id="GO:0031956">
    <property type="term" value="F:medium-chain fatty acid-CoA ligase activity"/>
    <property type="evidence" value="ECO:0007669"/>
    <property type="project" value="TreeGrafter"/>
</dbReference>
<dbReference type="Pfam" id="PF00501">
    <property type="entry name" value="AMP-binding"/>
    <property type="match status" value="1"/>
</dbReference>
<dbReference type="InterPro" id="IPR045851">
    <property type="entry name" value="AMP-bd_C_sf"/>
</dbReference>
<dbReference type="GeneID" id="94363844"/>
<evidence type="ECO:0000256" key="2">
    <source>
        <dbReference type="ARBA" id="ARBA00022598"/>
    </source>
</evidence>
<dbReference type="Gene3D" id="3.30.300.30">
    <property type="match status" value="1"/>
</dbReference>
<sequence>MSLHDTMPANGLSPFAGMDAASVLAHRARQFDDRPLILWAPFDGPERVWTYAAFLNDVQELAGGLSARGIGPGDRLLIHLENCPETLLARFACLWLGAVAVVSNAMASAAELRGMIEQTGARAAITQPRLSSTVHSAGSGLLDWIAVTSTDAGESAGAETLPEPGDLFDALMGAPAPQRAPDTAQLALILFTTGTTARAKAVVWTHENLLWASSLGARQQGFRDGDVAQVFLPLFHVVGFSWTFLPLLWVGGAALLQPRFSASRFWSAAQRHRATISPQVPFTLGALAAHPVPERHDFRFWIVNRQIPDEQARFRVPGIVSAWGMTEMVSQPIVGVQGDGDLPAQAMGRPSAAYTIRVVAEDGTPVAPGEIGELLVGGVRGRSIFLEYDANPAANAEAFTPDGFFRTGDRVRQMEGGALLFVDRIKDVLKVGGEGVSSAEIEAVIRRAAGVQDVAVVPRADALRGEVPVAFVVADLDGAAAGDALRDAILAHCSAEMARFKVPREIRFLDALPRVGFGKIAKGKLRAMAAEAQP</sequence>
<dbReference type="GO" id="GO:0006631">
    <property type="term" value="P:fatty acid metabolic process"/>
    <property type="evidence" value="ECO:0007669"/>
    <property type="project" value="TreeGrafter"/>
</dbReference>
<dbReference type="Pfam" id="PF13193">
    <property type="entry name" value="AMP-binding_C"/>
    <property type="match status" value="1"/>
</dbReference>
<feature type="domain" description="AMP-binding enzyme C-terminal" evidence="4">
    <location>
        <begin position="440"/>
        <end position="519"/>
    </location>
</feature>
<dbReference type="InterPro" id="IPR042099">
    <property type="entry name" value="ANL_N_sf"/>
</dbReference>
<comment type="caution">
    <text evidence="5">The sequence shown here is derived from an EMBL/GenBank/DDBJ whole genome shotgun (WGS) entry which is preliminary data.</text>
</comment>
<keyword evidence="2" id="KW-0436">Ligase</keyword>
<dbReference type="PANTHER" id="PTHR43201">
    <property type="entry name" value="ACYL-COA SYNTHETASE"/>
    <property type="match status" value="1"/>
</dbReference>
<dbReference type="Proteomes" id="UP000244940">
    <property type="component" value="Unassembled WGS sequence"/>
</dbReference>
<evidence type="ECO:0000259" key="3">
    <source>
        <dbReference type="Pfam" id="PF00501"/>
    </source>
</evidence>
<dbReference type="InterPro" id="IPR000873">
    <property type="entry name" value="AMP-dep_synth/lig_dom"/>
</dbReference>
<dbReference type="InterPro" id="IPR025110">
    <property type="entry name" value="AMP-bd_C"/>
</dbReference>
<dbReference type="RefSeq" id="WP_109531815.1">
    <property type="nucleotide sequence ID" value="NZ_QEYD01000002.1"/>
</dbReference>
<organism evidence="5 6">
    <name type="scientific">Pararhodobacter marinus</name>
    <dbReference type="NCBI Taxonomy" id="2184063"/>
    <lineage>
        <taxon>Bacteria</taxon>
        <taxon>Pseudomonadati</taxon>
        <taxon>Pseudomonadota</taxon>
        <taxon>Alphaproteobacteria</taxon>
        <taxon>Rhodobacterales</taxon>
        <taxon>Paracoccaceae</taxon>
        <taxon>Pararhodobacter</taxon>
    </lineage>
</organism>
<dbReference type="Gene3D" id="3.40.50.12780">
    <property type="entry name" value="N-terminal domain of ligase-like"/>
    <property type="match status" value="1"/>
</dbReference>
<gene>
    <name evidence="5" type="ORF">C4N9_02985</name>
</gene>
<dbReference type="EMBL" id="QEYD01000002">
    <property type="protein sequence ID" value="PWE30739.1"/>
    <property type="molecule type" value="Genomic_DNA"/>
</dbReference>